<gene>
    <name evidence="1" type="ORF">FHS57_002190</name>
</gene>
<protein>
    <submittedName>
        <fullName evidence="1">Uncharacterized protein</fullName>
    </submittedName>
</protein>
<evidence type="ECO:0000313" key="2">
    <source>
        <dbReference type="Proteomes" id="UP000541352"/>
    </source>
</evidence>
<dbReference type="EMBL" id="JACIBY010000004">
    <property type="protein sequence ID" value="MBB3838185.1"/>
    <property type="molecule type" value="Genomic_DNA"/>
</dbReference>
<name>A0A7W6EQ10_9BACT</name>
<reference evidence="1 2" key="1">
    <citation type="submission" date="2020-08" db="EMBL/GenBank/DDBJ databases">
        <title>Genomic Encyclopedia of Type Strains, Phase IV (KMG-IV): sequencing the most valuable type-strain genomes for metagenomic binning, comparative biology and taxonomic classification.</title>
        <authorList>
            <person name="Goeker M."/>
        </authorList>
    </citation>
    <scope>NUCLEOTIDE SEQUENCE [LARGE SCALE GENOMIC DNA]</scope>
    <source>
        <strain evidence="1 2">DSM 17976</strain>
    </source>
</reference>
<dbReference type="AlphaFoldDB" id="A0A7W6EQ10"/>
<sequence>MNLDSMEEGILCEQAKIVNKHVFLANIARQQNLHPLCFPKTPTSDDAKT</sequence>
<keyword evidence="2" id="KW-1185">Reference proteome</keyword>
<proteinExistence type="predicted"/>
<comment type="caution">
    <text evidence="1">The sequence shown here is derived from an EMBL/GenBank/DDBJ whole genome shotgun (WGS) entry which is preliminary data.</text>
</comment>
<dbReference type="Proteomes" id="UP000541352">
    <property type="component" value="Unassembled WGS sequence"/>
</dbReference>
<accession>A0A7W6EQ10</accession>
<evidence type="ECO:0000313" key="1">
    <source>
        <dbReference type="EMBL" id="MBB3838185.1"/>
    </source>
</evidence>
<organism evidence="1 2">
    <name type="scientific">Runella defluvii</name>
    <dbReference type="NCBI Taxonomy" id="370973"/>
    <lineage>
        <taxon>Bacteria</taxon>
        <taxon>Pseudomonadati</taxon>
        <taxon>Bacteroidota</taxon>
        <taxon>Cytophagia</taxon>
        <taxon>Cytophagales</taxon>
        <taxon>Spirosomataceae</taxon>
        <taxon>Runella</taxon>
    </lineage>
</organism>